<evidence type="ECO:0000313" key="7">
    <source>
        <dbReference type="EMBL" id="KAE8657740.1"/>
    </source>
</evidence>
<reference evidence="7" key="1">
    <citation type="submission" date="2019-09" db="EMBL/GenBank/DDBJ databases">
        <title>Draft genome information of white flower Hibiscus syriacus.</title>
        <authorList>
            <person name="Kim Y.-M."/>
        </authorList>
    </citation>
    <scope>NUCLEOTIDE SEQUENCE [LARGE SCALE GENOMIC DNA]</scope>
    <source>
        <strain evidence="7">YM2019G1</strain>
    </source>
</reference>
<dbReference type="SUPFAM" id="SSF90229">
    <property type="entry name" value="CCCH zinc finger"/>
    <property type="match status" value="1"/>
</dbReference>
<dbReference type="Pfam" id="PF07714">
    <property type="entry name" value="PK_Tyr_Ser-Thr"/>
    <property type="match status" value="1"/>
</dbReference>
<dbReference type="PROSITE" id="PS50103">
    <property type="entry name" value="ZF_C3H1"/>
    <property type="match status" value="2"/>
</dbReference>
<dbReference type="EMBL" id="VEPZ02001755">
    <property type="protein sequence ID" value="KAE8657740.1"/>
    <property type="molecule type" value="Genomic_DNA"/>
</dbReference>
<evidence type="ECO:0000313" key="8">
    <source>
        <dbReference type="Proteomes" id="UP000436088"/>
    </source>
</evidence>
<dbReference type="GO" id="GO:0008270">
    <property type="term" value="F:zinc ion binding"/>
    <property type="evidence" value="ECO:0007669"/>
    <property type="project" value="UniProtKB-KW"/>
</dbReference>
<feature type="zinc finger region" description="C3H1-type" evidence="5">
    <location>
        <begin position="241"/>
        <end position="269"/>
    </location>
</feature>
<comment type="caution">
    <text evidence="7">The sequence shown here is derived from an EMBL/GenBank/DDBJ whole genome shotgun (WGS) entry which is preliminary data.</text>
</comment>
<evidence type="ECO:0000256" key="2">
    <source>
        <dbReference type="ARBA" id="ARBA00022771"/>
    </source>
</evidence>
<keyword evidence="3 5" id="KW-0862">Zinc</keyword>
<proteinExistence type="predicted"/>
<feature type="zinc finger region" description="C3H1-type" evidence="5">
    <location>
        <begin position="90"/>
        <end position="118"/>
    </location>
</feature>
<dbReference type="GO" id="GO:0003729">
    <property type="term" value="F:mRNA binding"/>
    <property type="evidence" value="ECO:0007669"/>
    <property type="project" value="TreeGrafter"/>
</dbReference>
<dbReference type="InterPro" id="IPR001245">
    <property type="entry name" value="Ser-Thr/Tyr_kinase_cat_dom"/>
</dbReference>
<evidence type="ECO:0000256" key="5">
    <source>
        <dbReference type="PROSITE-ProRule" id="PRU00723"/>
    </source>
</evidence>
<gene>
    <name evidence="7" type="ORF">F3Y22_tig00116983pilonHSYRG00066</name>
</gene>
<name>A0A6A2WST3_HIBSY</name>
<dbReference type="PANTHER" id="PTHR12506">
    <property type="entry name" value="PROTEIN PHOSPHATASE RELATED"/>
    <property type="match status" value="1"/>
</dbReference>
<dbReference type="InterPro" id="IPR011009">
    <property type="entry name" value="Kinase-like_dom_sf"/>
</dbReference>
<dbReference type="SUPFAM" id="SSF56112">
    <property type="entry name" value="Protein kinase-like (PK-like)"/>
    <property type="match status" value="1"/>
</dbReference>
<dbReference type="Gene3D" id="4.10.1000.10">
    <property type="entry name" value="Zinc finger, CCCH-type"/>
    <property type="match status" value="1"/>
</dbReference>
<sequence length="542" mass="59482">MFSASDGGQGSKGSVVAFIATTVYSSDRSDLASLLASGKLDEVGVVEAAASAVTGWTIWHQRVGRRGGFRGGAASGNGWLLGVSIWVWDLNGEKECSHYLKTGQYKFGITCKFNHPQPAGTSISSSAPQFYQPVRSPYILIPEQYGGASTNVKVARSPPLPGSYVHGTYGPVLFSLGMVPVQASCKPSAISWSTNCYWSHFCLWTNASICFNTFACSSLSLIASSTGFSSSNQKEHTFPERPGEPECQYYLRTGDCKFGSSCRYHHPSDRIVPQTNCIIGSLGLPLRPIRDFGLSRIKRNTLVYGGVRGTLPWMAPELLNGSSTKVSENVDVFSYGISMWEILTERSHMLICIAVPSLWQHGKFLSQSIKSYMSSAVGSNKEWKPKVISSNFGKGSGIAGASDVPTSSVEANAHSQPVLRVLDSEEATSKLQKKLEELHLRSYNMLVSSCDNLRTFLVFCFQISIVDGYYVWGSETDDAELSDCTLMALRYHELADQRKGVRIAHKTPIRKAIFDAHALHIELRSMWSFFQPQILPFSPPNH</sequence>
<keyword evidence="1 5" id="KW-0479">Metal-binding</keyword>
<evidence type="ECO:0000256" key="4">
    <source>
        <dbReference type="ARBA" id="ARBA00023125"/>
    </source>
</evidence>
<dbReference type="GO" id="GO:0003677">
    <property type="term" value="F:DNA binding"/>
    <property type="evidence" value="ECO:0007669"/>
    <property type="project" value="UniProtKB-KW"/>
</dbReference>
<keyword evidence="8" id="KW-1185">Reference proteome</keyword>
<dbReference type="InterPro" id="IPR000571">
    <property type="entry name" value="Znf_CCCH"/>
</dbReference>
<keyword evidence="4" id="KW-0238">DNA-binding</keyword>
<feature type="domain" description="C3H1-type" evidence="6">
    <location>
        <begin position="241"/>
        <end position="269"/>
    </location>
</feature>
<dbReference type="Pfam" id="PF00642">
    <property type="entry name" value="zf-CCCH"/>
    <property type="match status" value="2"/>
</dbReference>
<dbReference type="PANTHER" id="PTHR12506:SF43">
    <property type="entry name" value="ZINC FINGER CCCH DOMAIN-CONTAINING PROTEIN 32"/>
    <property type="match status" value="1"/>
</dbReference>
<dbReference type="InterPro" id="IPR036855">
    <property type="entry name" value="Znf_CCCH_sf"/>
</dbReference>
<keyword evidence="2 5" id="KW-0863">Zinc-finger</keyword>
<protein>
    <submittedName>
        <fullName evidence="7">BTB/POZ domain-containing protein</fullName>
    </submittedName>
</protein>
<dbReference type="Proteomes" id="UP000436088">
    <property type="component" value="Unassembled WGS sequence"/>
</dbReference>
<dbReference type="Gene3D" id="1.10.510.10">
    <property type="entry name" value="Transferase(Phosphotransferase) domain 1"/>
    <property type="match status" value="1"/>
</dbReference>
<dbReference type="InterPro" id="IPR050974">
    <property type="entry name" value="Plant_ZF_CCCH"/>
</dbReference>
<dbReference type="SMART" id="SM00356">
    <property type="entry name" value="ZnF_C3H1"/>
    <property type="match status" value="2"/>
</dbReference>
<evidence type="ECO:0000259" key="6">
    <source>
        <dbReference type="PROSITE" id="PS50103"/>
    </source>
</evidence>
<evidence type="ECO:0000256" key="1">
    <source>
        <dbReference type="ARBA" id="ARBA00022723"/>
    </source>
</evidence>
<evidence type="ECO:0000256" key="3">
    <source>
        <dbReference type="ARBA" id="ARBA00022833"/>
    </source>
</evidence>
<dbReference type="GO" id="GO:0004672">
    <property type="term" value="F:protein kinase activity"/>
    <property type="evidence" value="ECO:0007669"/>
    <property type="project" value="InterPro"/>
</dbReference>
<accession>A0A6A2WST3</accession>
<feature type="domain" description="C3H1-type" evidence="6">
    <location>
        <begin position="90"/>
        <end position="118"/>
    </location>
</feature>
<organism evidence="7 8">
    <name type="scientific">Hibiscus syriacus</name>
    <name type="common">Rose of Sharon</name>
    <dbReference type="NCBI Taxonomy" id="106335"/>
    <lineage>
        <taxon>Eukaryota</taxon>
        <taxon>Viridiplantae</taxon>
        <taxon>Streptophyta</taxon>
        <taxon>Embryophyta</taxon>
        <taxon>Tracheophyta</taxon>
        <taxon>Spermatophyta</taxon>
        <taxon>Magnoliopsida</taxon>
        <taxon>eudicotyledons</taxon>
        <taxon>Gunneridae</taxon>
        <taxon>Pentapetalae</taxon>
        <taxon>rosids</taxon>
        <taxon>malvids</taxon>
        <taxon>Malvales</taxon>
        <taxon>Malvaceae</taxon>
        <taxon>Malvoideae</taxon>
        <taxon>Hibiscus</taxon>
    </lineage>
</organism>
<dbReference type="AlphaFoldDB" id="A0A6A2WST3"/>